<dbReference type="Pfam" id="PF02152">
    <property type="entry name" value="FolB"/>
    <property type="match status" value="1"/>
</dbReference>
<comment type="function">
    <text evidence="8">Catalyzes the conversion of 7,8-dihydroneopterin to 6-hydroxymethyl-7,8-dihydropterin.</text>
</comment>
<comment type="pathway">
    <text evidence="3 8">Cofactor biosynthesis; tetrahydrofolate biosynthesis; 2-amino-4-hydroxy-6-hydroxymethyl-7,8-dihydropteridine diphosphate from 7,8-dihydroneopterin triphosphate: step 3/4.</text>
</comment>
<dbReference type="GO" id="GO:0004150">
    <property type="term" value="F:dihydroneopterin aldolase activity"/>
    <property type="evidence" value="ECO:0007669"/>
    <property type="project" value="UniProtKB-UniRule"/>
</dbReference>
<dbReference type="NCBIfam" id="TIGR00526">
    <property type="entry name" value="folB_dom"/>
    <property type="match status" value="1"/>
</dbReference>
<keyword evidence="6" id="KW-0413">Isomerase</keyword>
<dbReference type="SMART" id="SM00905">
    <property type="entry name" value="FolB"/>
    <property type="match status" value="1"/>
</dbReference>
<comment type="caution">
    <text evidence="10">The sequence shown here is derived from an EMBL/GenBank/DDBJ whole genome shotgun (WGS) entry which is preliminary data.</text>
</comment>
<comment type="catalytic activity">
    <reaction evidence="1">
        <text>7,8-dihydroneopterin = 7,8-dihydromonapterin</text>
        <dbReference type="Rhea" id="RHEA:45328"/>
        <dbReference type="ChEBI" id="CHEBI:17001"/>
        <dbReference type="ChEBI" id="CHEBI:71175"/>
        <dbReference type="EC" id="5.1.99.8"/>
    </reaction>
</comment>
<dbReference type="OrthoDB" id="9810587at2"/>
<dbReference type="FunFam" id="3.30.1130.10:FF:000002">
    <property type="entry name" value="7,8-dihydroneopterin aldolase"/>
    <property type="match status" value="1"/>
</dbReference>
<dbReference type="NCBIfam" id="TIGR00525">
    <property type="entry name" value="folB"/>
    <property type="match status" value="1"/>
</dbReference>
<comment type="catalytic activity">
    <reaction evidence="2 8">
        <text>7,8-dihydroneopterin = 6-hydroxymethyl-7,8-dihydropterin + glycolaldehyde</text>
        <dbReference type="Rhea" id="RHEA:10540"/>
        <dbReference type="ChEBI" id="CHEBI:17001"/>
        <dbReference type="ChEBI" id="CHEBI:17071"/>
        <dbReference type="ChEBI" id="CHEBI:44841"/>
        <dbReference type="EC" id="4.1.2.25"/>
    </reaction>
</comment>
<dbReference type="GO" id="GO:0046654">
    <property type="term" value="P:tetrahydrofolate biosynthetic process"/>
    <property type="evidence" value="ECO:0007669"/>
    <property type="project" value="UniProtKB-UniRule"/>
</dbReference>
<evidence type="ECO:0000256" key="4">
    <source>
        <dbReference type="ARBA" id="ARBA00005708"/>
    </source>
</evidence>
<evidence type="ECO:0000256" key="6">
    <source>
        <dbReference type="ARBA" id="ARBA00023235"/>
    </source>
</evidence>
<dbReference type="UniPathway" id="UPA00077">
    <property type="reaction ID" value="UER00154"/>
</dbReference>
<dbReference type="RefSeq" id="WP_034902224.1">
    <property type="nucleotide sequence ID" value="NZ_CAMLFL010000023.1"/>
</dbReference>
<evidence type="ECO:0000256" key="8">
    <source>
        <dbReference type="RuleBase" id="RU362079"/>
    </source>
</evidence>
<dbReference type="GO" id="GO:0005737">
    <property type="term" value="C:cytoplasm"/>
    <property type="evidence" value="ECO:0007669"/>
    <property type="project" value="TreeGrafter"/>
</dbReference>
<accession>A0A242NVF3</accession>
<sequence>MTLSIKDRVFIESLTVYTTIGVYDWEKTIKQKLVLDLEMAWDNQPAGQSDDVKFCLDYFVVSQSITSFIEQNKFELIETVAERVAMLVIEKFSVQWLKIKVSKPDAIANAGNVAVLIERRAK</sequence>
<protein>
    <recommendedName>
        <fullName evidence="8">7,8-dihydroneopterin aldolase</fullName>
        <ecNumber evidence="8">4.1.2.25</ecNumber>
    </recommendedName>
</protein>
<evidence type="ECO:0000256" key="2">
    <source>
        <dbReference type="ARBA" id="ARBA00001353"/>
    </source>
</evidence>
<proteinExistence type="inferred from homology"/>
<dbReference type="InterPro" id="IPR006157">
    <property type="entry name" value="FolB_dom"/>
</dbReference>
<evidence type="ECO:0000256" key="5">
    <source>
        <dbReference type="ARBA" id="ARBA00022909"/>
    </source>
</evidence>
<gene>
    <name evidence="10" type="ORF">B6D06_04135</name>
</gene>
<dbReference type="GO" id="GO:0046656">
    <property type="term" value="P:folic acid biosynthetic process"/>
    <property type="evidence" value="ECO:0007669"/>
    <property type="project" value="UniProtKB-UniRule"/>
</dbReference>
<feature type="domain" description="Dihydroneopterin aldolase/epimerase" evidence="9">
    <location>
        <begin position="9"/>
        <end position="119"/>
    </location>
</feature>
<comment type="similarity">
    <text evidence="4 8">Belongs to the DHNA family.</text>
</comment>
<evidence type="ECO:0000259" key="9">
    <source>
        <dbReference type="SMART" id="SM00905"/>
    </source>
</evidence>
<evidence type="ECO:0000313" key="10">
    <source>
        <dbReference type="EMBL" id="OTQ50512.1"/>
    </source>
</evidence>
<evidence type="ECO:0000256" key="3">
    <source>
        <dbReference type="ARBA" id="ARBA00005013"/>
    </source>
</evidence>
<dbReference type="InterPro" id="IPR043133">
    <property type="entry name" value="GTP-CH-I_C/QueF"/>
</dbReference>
<name>A0A242P7W6_9GAMM</name>
<dbReference type="EMBL" id="NASK01000086">
    <property type="protein sequence ID" value="OTQ50512.1"/>
    <property type="molecule type" value="Genomic_DNA"/>
</dbReference>
<keyword evidence="7 8" id="KW-0456">Lyase</keyword>
<evidence type="ECO:0000256" key="1">
    <source>
        <dbReference type="ARBA" id="ARBA00000693"/>
    </source>
</evidence>
<evidence type="ECO:0000313" key="11">
    <source>
        <dbReference type="Proteomes" id="UP000194968"/>
    </source>
</evidence>
<evidence type="ECO:0000256" key="7">
    <source>
        <dbReference type="ARBA" id="ARBA00023239"/>
    </source>
</evidence>
<organism evidence="10 11">
    <name type="scientific">Gilliamella apis</name>
    <dbReference type="NCBI Taxonomy" id="1970738"/>
    <lineage>
        <taxon>Bacteria</taxon>
        <taxon>Pseudomonadati</taxon>
        <taxon>Pseudomonadota</taxon>
        <taxon>Gammaproteobacteria</taxon>
        <taxon>Orbales</taxon>
        <taxon>Orbaceae</taxon>
        <taxon>Gilliamella</taxon>
    </lineage>
</organism>
<dbReference type="InterPro" id="IPR006156">
    <property type="entry name" value="Dihydroneopterin_aldolase"/>
</dbReference>
<dbReference type="GO" id="GO:0016853">
    <property type="term" value="F:isomerase activity"/>
    <property type="evidence" value="ECO:0007669"/>
    <property type="project" value="UniProtKB-KW"/>
</dbReference>
<dbReference type="Gene3D" id="3.30.1130.10">
    <property type="match status" value="1"/>
</dbReference>
<dbReference type="AlphaFoldDB" id="A0A242P7W6"/>
<keyword evidence="5 8" id="KW-0289">Folate biosynthesis</keyword>
<dbReference type="Proteomes" id="UP000194968">
    <property type="component" value="Unassembled WGS sequence"/>
</dbReference>
<accession>A0A242P7W6</accession>
<dbReference type="PANTHER" id="PTHR42844:SF1">
    <property type="entry name" value="DIHYDRONEOPTERIN ALDOLASE 1-RELATED"/>
    <property type="match status" value="1"/>
</dbReference>
<dbReference type="EC" id="4.1.2.25" evidence="8"/>
<dbReference type="CDD" id="cd00534">
    <property type="entry name" value="DHNA_DHNTPE"/>
    <property type="match status" value="1"/>
</dbReference>
<reference evidence="10 11" key="1">
    <citation type="submission" date="2017-03" db="EMBL/GenBank/DDBJ databases">
        <title>Comparative genomics of honeybee gut symbionts reveal geographically distinct and subgroup specific antibiotic resistance.</title>
        <authorList>
            <person name="Ludvigsen J."/>
            <person name="Porcellato D."/>
            <person name="Labee-Lund T.M."/>
            <person name="Amdam G.V."/>
            <person name="Rudi K."/>
        </authorList>
    </citation>
    <scope>NUCLEOTIDE SEQUENCE [LARGE SCALE GENOMIC DNA]</scope>
    <source>
        <strain evidence="10 11">A-4-12</strain>
    </source>
</reference>
<dbReference type="PANTHER" id="PTHR42844">
    <property type="entry name" value="DIHYDRONEOPTERIN ALDOLASE 1-RELATED"/>
    <property type="match status" value="1"/>
</dbReference>
<dbReference type="SUPFAM" id="SSF55620">
    <property type="entry name" value="Tetrahydrobiopterin biosynthesis enzymes-like"/>
    <property type="match status" value="1"/>
</dbReference>
<dbReference type="GeneID" id="99744837"/>